<protein>
    <recommendedName>
        <fullName evidence="13">rRNA-processing protein</fullName>
    </recommendedName>
</protein>
<keyword evidence="8" id="KW-0597">Phosphoprotein</keyword>
<dbReference type="EMBL" id="QKWP01000040">
    <property type="protein sequence ID" value="RIB29324.1"/>
    <property type="molecule type" value="Genomic_DNA"/>
</dbReference>
<evidence type="ECO:0000256" key="1">
    <source>
        <dbReference type="ARBA" id="ARBA00004090"/>
    </source>
</evidence>
<dbReference type="PANTHER" id="PTHR13557:SF1">
    <property type="entry name" value="COILED-COIL DOMAIN-CONTAINING PROTEIN 86"/>
    <property type="match status" value="1"/>
</dbReference>
<evidence type="ECO:0000256" key="8">
    <source>
        <dbReference type="ARBA" id="ARBA00022553"/>
    </source>
</evidence>
<dbReference type="PANTHER" id="PTHR13557">
    <property type="entry name" value="COILED-COIL DOMAIN-CONTAINING PROTEIN 86"/>
    <property type="match status" value="1"/>
</dbReference>
<dbReference type="InterPro" id="IPR005579">
    <property type="entry name" value="Cgr1-like"/>
</dbReference>
<dbReference type="OrthoDB" id="277961at2759"/>
<comment type="function">
    <text evidence="1 13">Involved in nucleolar integrity and required for processing of the pre-rRNA for the 60S ribosome subunit.</text>
</comment>
<evidence type="ECO:0000256" key="7">
    <source>
        <dbReference type="ARBA" id="ARBA00022552"/>
    </source>
</evidence>
<keyword evidence="11 13" id="KW-0539">Nucleus</keyword>
<comment type="subcellular location">
    <subcellularLocation>
        <location evidence="2">Chromosome</location>
    </subcellularLocation>
    <subcellularLocation>
        <location evidence="3 13">Nucleus</location>
        <location evidence="3 13">Nucleolus</location>
    </subcellularLocation>
</comment>
<dbReference type="GO" id="GO:0006364">
    <property type="term" value="P:rRNA processing"/>
    <property type="evidence" value="ECO:0007669"/>
    <property type="project" value="UniProtKB-UniRule"/>
</dbReference>
<reference evidence="15 16" key="1">
    <citation type="submission" date="2018-06" db="EMBL/GenBank/DDBJ databases">
        <title>Comparative genomics reveals the genomic features of Rhizophagus irregularis, R. cerebriforme, R. diaphanum and Gigaspora rosea, and their symbiotic lifestyle signature.</title>
        <authorList>
            <person name="Morin E."/>
            <person name="San Clemente H."/>
            <person name="Chen E.C.H."/>
            <person name="De La Providencia I."/>
            <person name="Hainaut M."/>
            <person name="Kuo A."/>
            <person name="Kohler A."/>
            <person name="Murat C."/>
            <person name="Tang N."/>
            <person name="Roy S."/>
            <person name="Loubradou J."/>
            <person name="Henrissat B."/>
            <person name="Grigoriev I.V."/>
            <person name="Corradi N."/>
            <person name="Roux C."/>
            <person name="Martin F.M."/>
        </authorList>
    </citation>
    <scope>NUCLEOTIDE SEQUENCE [LARGE SCALE GENOMIC DNA]</scope>
    <source>
        <strain evidence="15 16">DAOM 194757</strain>
    </source>
</reference>
<evidence type="ECO:0000256" key="14">
    <source>
        <dbReference type="SAM" id="MobiDB-lite"/>
    </source>
</evidence>
<keyword evidence="6 13" id="KW-0690">Ribosome biogenesis</keyword>
<dbReference type="AlphaFoldDB" id="A0A397W3P0"/>
<evidence type="ECO:0000313" key="15">
    <source>
        <dbReference type="EMBL" id="RIB29324.1"/>
    </source>
</evidence>
<evidence type="ECO:0000256" key="10">
    <source>
        <dbReference type="ARBA" id="ARBA00023054"/>
    </source>
</evidence>
<evidence type="ECO:0000256" key="12">
    <source>
        <dbReference type="ARBA" id="ARBA00093307"/>
    </source>
</evidence>
<keyword evidence="7 13" id="KW-0698">rRNA processing</keyword>
<evidence type="ECO:0000313" key="16">
    <source>
        <dbReference type="Proteomes" id="UP000266673"/>
    </source>
</evidence>
<comment type="function">
    <text evidence="12">Required for proper chromosome segregation during mitosis and error-free mitotic progression.</text>
</comment>
<gene>
    <name evidence="15" type="ORF">C2G38_2155547</name>
</gene>
<feature type="coiled-coil region" evidence="13">
    <location>
        <begin position="86"/>
        <end position="119"/>
    </location>
</feature>
<evidence type="ECO:0000256" key="9">
    <source>
        <dbReference type="ARBA" id="ARBA00022934"/>
    </source>
</evidence>
<dbReference type="GO" id="GO:0005694">
    <property type="term" value="C:chromosome"/>
    <property type="evidence" value="ECO:0007669"/>
    <property type="project" value="UniProtKB-SubCell"/>
</dbReference>
<keyword evidence="5" id="KW-0158">Chromosome</keyword>
<evidence type="ECO:0000256" key="4">
    <source>
        <dbReference type="ARBA" id="ARBA00007869"/>
    </source>
</evidence>
<evidence type="ECO:0000256" key="11">
    <source>
        <dbReference type="ARBA" id="ARBA00023242"/>
    </source>
</evidence>
<feature type="region of interest" description="Disordered" evidence="14">
    <location>
        <begin position="1"/>
        <end position="34"/>
    </location>
</feature>
<keyword evidence="9" id="KW-0164">Citrullination</keyword>
<dbReference type="Proteomes" id="UP000266673">
    <property type="component" value="Unassembled WGS sequence"/>
</dbReference>
<evidence type="ECO:0000256" key="5">
    <source>
        <dbReference type="ARBA" id="ARBA00022454"/>
    </source>
</evidence>
<evidence type="ECO:0000256" key="6">
    <source>
        <dbReference type="ARBA" id="ARBA00022517"/>
    </source>
</evidence>
<evidence type="ECO:0000256" key="13">
    <source>
        <dbReference type="RuleBase" id="RU363084"/>
    </source>
</evidence>
<proteinExistence type="inferred from homology"/>
<keyword evidence="10 13" id="KW-0175">Coiled coil</keyword>
<organism evidence="15 16">
    <name type="scientific">Gigaspora rosea</name>
    <dbReference type="NCBI Taxonomy" id="44941"/>
    <lineage>
        <taxon>Eukaryota</taxon>
        <taxon>Fungi</taxon>
        <taxon>Fungi incertae sedis</taxon>
        <taxon>Mucoromycota</taxon>
        <taxon>Glomeromycotina</taxon>
        <taxon>Glomeromycetes</taxon>
        <taxon>Diversisporales</taxon>
        <taxon>Gigasporaceae</taxon>
        <taxon>Gigaspora</taxon>
    </lineage>
</organism>
<evidence type="ECO:0000256" key="2">
    <source>
        <dbReference type="ARBA" id="ARBA00004286"/>
    </source>
</evidence>
<dbReference type="InterPro" id="IPR026570">
    <property type="entry name" value="CCDC86"/>
</dbReference>
<dbReference type="Pfam" id="PF03879">
    <property type="entry name" value="Cgr1"/>
    <property type="match status" value="1"/>
</dbReference>
<feature type="compositionally biased region" description="Polar residues" evidence="14">
    <location>
        <begin position="1"/>
        <end position="30"/>
    </location>
</feature>
<accession>A0A397W3P0</accession>
<comment type="similarity">
    <text evidence="4 13">Belongs to the CGR1 family.</text>
</comment>
<comment type="caution">
    <text evidence="15">The sequence shown here is derived from an EMBL/GenBank/DDBJ whole genome shotgun (WGS) entry which is preliminary data.</text>
</comment>
<name>A0A397W3P0_9GLOM</name>
<evidence type="ECO:0000256" key="3">
    <source>
        <dbReference type="ARBA" id="ARBA00004604"/>
    </source>
</evidence>
<dbReference type="GO" id="GO:0005730">
    <property type="term" value="C:nucleolus"/>
    <property type="evidence" value="ECO:0007669"/>
    <property type="project" value="UniProtKB-SubCell"/>
</dbReference>
<keyword evidence="16" id="KW-1185">Reference proteome</keyword>
<sequence>MDETNTNPTINVPTDSCPASSPKLTQSTQKIGRRVSGCKPWKRLKTATRRSQLPRCLRKSWDDRLKERKEKDAMKLLEQKLKDEVASEKQRKREIALKRKEALEEKERLEKLASIYSAKKLKRLQKKQGRSSKKK</sequence>